<proteinExistence type="predicted"/>
<accession>A0A8S3JZH2</accession>
<dbReference type="SUPFAM" id="SSF48366">
    <property type="entry name" value="Ras GEF"/>
    <property type="match status" value="1"/>
</dbReference>
<dbReference type="Gene3D" id="1.10.840.10">
    <property type="entry name" value="Ras guanine-nucleotide exchange factors catalytic domain"/>
    <property type="match status" value="1"/>
</dbReference>
<protein>
    <submittedName>
        <fullName evidence="1">Uncharacterized protein</fullName>
    </submittedName>
</protein>
<dbReference type="InterPro" id="IPR023578">
    <property type="entry name" value="Ras_GEF_dom_sf"/>
</dbReference>
<gene>
    <name evidence="1" type="ORF">GIL414_LOCUS85058</name>
</gene>
<sequence>MTNDEHEELNLKKFYILARFISEEFIRCKSSKCSFARYESIINYVVTSPVFSEDSLMAASFECEPPETEHDREQLRSLR</sequence>
<dbReference type="Proteomes" id="UP000681720">
    <property type="component" value="Unassembled WGS sequence"/>
</dbReference>
<dbReference type="GO" id="GO:0005085">
    <property type="term" value="F:guanyl-nucleotide exchange factor activity"/>
    <property type="evidence" value="ECO:0007669"/>
    <property type="project" value="InterPro"/>
</dbReference>
<dbReference type="GO" id="GO:0007264">
    <property type="term" value="P:small GTPase-mediated signal transduction"/>
    <property type="evidence" value="ECO:0007669"/>
    <property type="project" value="InterPro"/>
</dbReference>
<name>A0A8S3JZH2_9BILA</name>
<comment type="caution">
    <text evidence="1">The sequence shown here is derived from an EMBL/GenBank/DDBJ whole genome shotgun (WGS) entry which is preliminary data.</text>
</comment>
<evidence type="ECO:0000313" key="1">
    <source>
        <dbReference type="EMBL" id="CAF5222412.1"/>
    </source>
</evidence>
<dbReference type="EMBL" id="CAJOBJ010368800">
    <property type="protein sequence ID" value="CAF5222412.1"/>
    <property type="molecule type" value="Genomic_DNA"/>
</dbReference>
<evidence type="ECO:0000313" key="2">
    <source>
        <dbReference type="Proteomes" id="UP000681720"/>
    </source>
</evidence>
<dbReference type="AlphaFoldDB" id="A0A8S3JZH2"/>
<dbReference type="InterPro" id="IPR036964">
    <property type="entry name" value="RASGEF_cat_dom_sf"/>
</dbReference>
<organism evidence="1 2">
    <name type="scientific">Rotaria magnacalcarata</name>
    <dbReference type="NCBI Taxonomy" id="392030"/>
    <lineage>
        <taxon>Eukaryota</taxon>
        <taxon>Metazoa</taxon>
        <taxon>Spiralia</taxon>
        <taxon>Gnathifera</taxon>
        <taxon>Rotifera</taxon>
        <taxon>Eurotatoria</taxon>
        <taxon>Bdelloidea</taxon>
        <taxon>Philodinida</taxon>
        <taxon>Philodinidae</taxon>
        <taxon>Rotaria</taxon>
    </lineage>
</organism>
<reference evidence="1" key="1">
    <citation type="submission" date="2021-02" db="EMBL/GenBank/DDBJ databases">
        <authorList>
            <person name="Nowell W R."/>
        </authorList>
    </citation>
    <scope>NUCLEOTIDE SEQUENCE</scope>
</reference>